<reference evidence="2 3" key="1">
    <citation type="submission" date="2024-05" db="EMBL/GenBank/DDBJ databases">
        <title>Genome Sequence and Characterization of the New Strain Purple Sulfur Bacterium of Genus Thioalkalicoccus.</title>
        <authorList>
            <person name="Bryantseva I.A."/>
            <person name="Kyndt J.A."/>
            <person name="Imhoff J.F."/>
        </authorList>
    </citation>
    <scope>NUCLEOTIDE SEQUENCE [LARGE SCALE GENOMIC DNA]</scope>
    <source>
        <strain evidence="2 3">Um2</strain>
    </source>
</reference>
<evidence type="ECO:0000256" key="1">
    <source>
        <dbReference type="SAM" id="Phobius"/>
    </source>
</evidence>
<dbReference type="RefSeq" id="WP_369667783.1">
    <property type="nucleotide sequence ID" value="NZ_JBDKXB010000020.1"/>
</dbReference>
<name>A0ABV4BFT9_9GAMM</name>
<dbReference type="Proteomes" id="UP001564408">
    <property type="component" value="Unassembled WGS sequence"/>
</dbReference>
<organism evidence="2 3">
    <name type="scientific">Thioalkalicoccus limnaeus</name>
    <dbReference type="NCBI Taxonomy" id="120681"/>
    <lineage>
        <taxon>Bacteria</taxon>
        <taxon>Pseudomonadati</taxon>
        <taxon>Pseudomonadota</taxon>
        <taxon>Gammaproteobacteria</taxon>
        <taxon>Chromatiales</taxon>
        <taxon>Chromatiaceae</taxon>
        <taxon>Thioalkalicoccus</taxon>
    </lineage>
</organism>
<feature type="transmembrane region" description="Helical" evidence="1">
    <location>
        <begin position="12"/>
        <end position="39"/>
    </location>
</feature>
<gene>
    <name evidence="2" type="ORF">ABC977_13395</name>
</gene>
<dbReference type="InterPro" id="IPR021306">
    <property type="entry name" value="DUF2878"/>
</dbReference>
<keyword evidence="1" id="KW-0812">Transmembrane</keyword>
<evidence type="ECO:0000313" key="3">
    <source>
        <dbReference type="Proteomes" id="UP001564408"/>
    </source>
</evidence>
<feature type="transmembrane region" description="Helical" evidence="1">
    <location>
        <begin position="51"/>
        <end position="74"/>
    </location>
</feature>
<proteinExistence type="predicted"/>
<dbReference type="EMBL" id="JBDKXB010000020">
    <property type="protein sequence ID" value="MEY6433397.1"/>
    <property type="molecule type" value="Genomic_DNA"/>
</dbReference>
<keyword evidence="1" id="KW-0472">Membrane</keyword>
<dbReference type="Pfam" id="PF11086">
    <property type="entry name" value="DUF2878"/>
    <property type="match status" value="1"/>
</dbReference>
<accession>A0ABV4BFT9</accession>
<feature type="transmembrane region" description="Helical" evidence="1">
    <location>
        <begin position="112"/>
        <end position="130"/>
    </location>
</feature>
<comment type="caution">
    <text evidence="2">The sequence shown here is derived from an EMBL/GenBank/DDBJ whole genome shotgun (WGS) entry which is preliminary data.</text>
</comment>
<feature type="transmembrane region" description="Helical" evidence="1">
    <location>
        <begin position="86"/>
        <end position="105"/>
    </location>
</feature>
<protein>
    <submittedName>
        <fullName evidence="2">DUF2878 domain-containing protein</fullName>
    </submittedName>
</protein>
<keyword evidence="1" id="KW-1133">Transmembrane helix</keyword>
<feature type="transmembrane region" description="Helical" evidence="1">
    <location>
        <begin position="142"/>
        <end position="163"/>
    </location>
</feature>
<keyword evidence="3" id="KW-1185">Reference proteome</keyword>
<sequence>MPVVINMIAFQIGWFASVIGGAQHWPWLGVCVVALVAAVHLGRAVRPGIEALLLLTATMIGTLWEGLLVGFGLIRYPSGLFADWLPPIWIVALWVVFASTLNVSLRWLRGRWRLAMVMGAIGGPMAFAAGERLGAATFPDPVLSLTVIGAGWALMTPLLVWLAERLDGYAPASRATPDAAAVPLAEADPHV</sequence>
<evidence type="ECO:0000313" key="2">
    <source>
        <dbReference type="EMBL" id="MEY6433397.1"/>
    </source>
</evidence>